<evidence type="ECO:0000256" key="2">
    <source>
        <dbReference type="ARBA" id="ARBA00005236"/>
    </source>
</evidence>
<sequence>MSSVRTGSHQGGGAIVTVAALAAAFGTVLVQVIADMVAAFAAAGVDSIGQVAAMLGMVGAVFFGIAVFVGGIVTANAVSTVIAGRTREIALLRLLGASGQSLRGGIVRTGLVQGFLGAAIGLVAGVALVALAAELAIRSGALPRFDYPLVSPGLLLPLIAVVASTVIASWSGSRRVLVVAPSQAAGSSAEPRYEELRGRSARNVTAIVFVVGGALLLAGGVVVGLTNPGGVLLGLVGGMASFSGVILGAPVLLPPLTALVGRIFGNGPVARLASANAVRHPARSARAVIGLVIGVSLVTMFAVAAATFSSIMQRSGETNPDVIVAFEQFIQVSTAVMSVLLGFSVVLAAVGMVNTLSLSVLQRQRELGLLRALGFTGSQVRVMVVLEAAQMIVAAAMLGIVLGIVYGWCGAISVFGSLPGIGLIPPTIPVPILVAVLVVGVVITVVSAVLPARRATKVSPVAALAVA</sequence>
<accession>A0A169BSA3</accession>
<evidence type="ECO:0000313" key="10">
    <source>
        <dbReference type="Proteomes" id="UP000077071"/>
    </source>
</evidence>
<evidence type="ECO:0000256" key="5">
    <source>
        <dbReference type="ARBA" id="ARBA00022989"/>
    </source>
</evidence>
<dbReference type="GO" id="GO:0044874">
    <property type="term" value="P:lipoprotein localization to outer membrane"/>
    <property type="evidence" value="ECO:0007669"/>
    <property type="project" value="TreeGrafter"/>
</dbReference>
<comment type="subcellular location">
    <subcellularLocation>
        <location evidence="1">Cell membrane</location>
        <topology evidence="1">Multi-pass membrane protein</topology>
    </subcellularLocation>
</comment>
<feature type="transmembrane region" description="Helical" evidence="7">
    <location>
        <begin position="54"/>
        <end position="83"/>
    </location>
</feature>
<dbReference type="RefSeq" id="WP_068250569.1">
    <property type="nucleotide sequence ID" value="NZ_CP015515.1"/>
</dbReference>
<feature type="transmembrane region" description="Helical" evidence="7">
    <location>
        <begin position="12"/>
        <end position="34"/>
    </location>
</feature>
<feature type="transmembrane region" description="Helical" evidence="7">
    <location>
        <begin position="382"/>
        <end position="408"/>
    </location>
</feature>
<dbReference type="InterPro" id="IPR003838">
    <property type="entry name" value="ABC3_permease_C"/>
</dbReference>
<reference evidence="9 10" key="1">
    <citation type="submission" date="2016-05" db="EMBL/GenBank/DDBJ databases">
        <title>Complete genome sequence of Rathayibacter tritici NCPPB 1953.</title>
        <authorList>
            <person name="Park J."/>
            <person name="Lee H.-H."/>
            <person name="Lee S.-W."/>
            <person name="Seo Y.-S."/>
        </authorList>
    </citation>
    <scope>NUCLEOTIDE SEQUENCE [LARGE SCALE GENOMIC DNA]</scope>
    <source>
        <strain evidence="9 10">NCPPB 1953</strain>
    </source>
</reference>
<evidence type="ECO:0000256" key="6">
    <source>
        <dbReference type="ARBA" id="ARBA00023136"/>
    </source>
</evidence>
<proteinExistence type="inferred from homology"/>
<keyword evidence="3" id="KW-1003">Cell membrane</keyword>
<protein>
    <recommendedName>
        <fullName evidence="8">ABC3 transporter permease C-terminal domain-containing protein</fullName>
    </recommendedName>
</protein>
<name>A0A169BSA3_9MICO</name>
<evidence type="ECO:0000256" key="7">
    <source>
        <dbReference type="SAM" id="Phobius"/>
    </source>
</evidence>
<evidence type="ECO:0000256" key="3">
    <source>
        <dbReference type="ARBA" id="ARBA00022475"/>
    </source>
</evidence>
<feature type="transmembrane region" description="Helical" evidence="7">
    <location>
        <begin position="288"/>
        <end position="312"/>
    </location>
</feature>
<keyword evidence="5 7" id="KW-1133">Transmembrane helix</keyword>
<comment type="similarity">
    <text evidence="2">Belongs to the ABC-4 integral membrane protein family. LolC/E subfamily.</text>
</comment>
<dbReference type="Pfam" id="PF02687">
    <property type="entry name" value="FtsX"/>
    <property type="match status" value="2"/>
</dbReference>
<dbReference type="InterPro" id="IPR051447">
    <property type="entry name" value="Lipoprotein-release_system"/>
</dbReference>
<organism evidence="9 10">
    <name type="scientific">Rathayibacter tritici</name>
    <dbReference type="NCBI Taxonomy" id="33888"/>
    <lineage>
        <taxon>Bacteria</taxon>
        <taxon>Bacillati</taxon>
        <taxon>Actinomycetota</taxon>
        <taxon>Actinomycetes</taxon>
        <taxon>Micrococcales</taxon>
        <taxon>Microbacteriaceae</taxon>
        <taxon>Rathayibacter</taxon>
    </lineage>
</organism>
<dbReference type="PANTHER" id="PTHR30489">
    <property type="entry name" value="LIPOPROTEIN-RELEASING SYSTEM TRANSMEMBRANE PROTEIN LOLE"/>
    <property type="match status" value="1"/>
</dbReference>
<gene>
    <name evidence="9" type="ORF">A6122_0217</name>
</gene>
<dbReference type="EMBL" id="CP015515">
    <property type="protein sequence ID" value="AND15381.1"/>
    <property type="molecule type" value="Genomic_DNA"/>
</dbReference>
<evidence type="ECO:0000259" key="8">
    <source>
        <dbReference type="Pfam" id="PF02687"/>
    </source>
</evidence>
<feature type="domain" description="ABC3 transporter permease C-terminal" evidence="8">
    <location>
        <begin position="61"/>
        <end position="176"/>
    </location>
</feature>
<keyword evidence="6 7" id="KW-0472">Membrane</keyword>
<feature type="domain" description="ABC3 transporter permease C-terminal" evidence="8">
    <location>
        <begin position="339"/>
        <end position="460"/>
    </location>
</feature>
<dbReference type="PATRIC" id="fig|33888.3.peg.253"/>
<keyword evidence="4 7" id="KW-0812">Transmembrane</keyword>
<feature type="transmembrane region" description="Helical" evidence="7">
    <location>
        <begin position="428"/>
        <end position="450"/>
    </location>
</feature>
<feature type="transmembrane region" description="Helical" evidence="7">
    <location>
        <begin position="332"/>
        <end position="361"/>
    </location>
</feature>
<feature type="transmembrane region" description="Helical" evidence="7">
    <location>
        <begin position="111"/>
        <end position="137"/>
    </location>
</feature>
<evidence type="ECO:0000256" key="1">
    <source>
        <dbReference type="ARBA" id="ARBA00004651"/>
    </source>
</evidence>
<dbReference type="STRING" id="33888.A6122_0217"/>
<feature type="transmembrane region" description="Helical" evidence="7">
    <location>
        <begin position="149"/>
        <end position="170"/>
    </location>
</feature>
<evidence type="ECO:0000256" key="4">
    <source>
        <dbReference type="ARBA" id="ARBA00022692"/>
    </source>
</evidence>
<dbReference type="Proteomes" id="UP000077071">
    <property type="component" value="Chromosome"/>
</dbReference>
<evidence type="ECO:0000313" key="9">
    <source>
        <dbReference type="EMBL" id="AND15381.1"/>
    </source>
</evidence>
<keyword evidence="10" id="KW-1185">Reference proteome</keyword>
<dbReference type="OrthoDB" id="9780560at2"/>
<feature type="transmembrane region" description="Helical" evidence="7">
    <location>
        <begin position="204"/>
        <end position="225"/>
    </location>
</feature>
<dbReference type="KEGG" id="rtn:A6122_0217"/>
<dbReference type="AlphaFoldDB" id="A0A169BSA3"/>
<dbReference type="PANTHER" id="PTHR30489:SF0">
    <property type="entry name" value="LIPOPROTEIN-RELEASING SYSTEM TRANSMEMBRANE PROTEIN LOLE"/>
    <property type="match status" value="1"/>
</dbReference>
<dbReference type="GO" id="GO:0098797">
    <property type="term" value="C:plasma membrane protein complex"/>
    <property type="evidence" value="ECO:0007669"/>
    <property type="project" value="TreeGrafter"/>
</dbReference>